<dbReference type="RefSeq" id="WP_107816565.1">
    <property type="nucleotide sequence ID" value="NZ_QAOH01000007.1"/>
</dbReference>
<keyword evidence="4" id="KW-1133">Transmembrane helix</keyword>
<dbReference type="PANTHER" id="PTHR30136:SF23">
    <property type="entry name" value="DNA-BINDING TRANSCRIPTIONAL ACTIVATOR MHPR"/>
    <property type="match status" value="1"/>
</dbReference>
<reference evidence="7 8" key="1">
    <citation type="submission" date="2018-04" db="EMBL/GenBank/DDBJ databases">
        <title>Genomic Encyclopedia of Archaeal and Bacterial Type Strains, Phase II (KMG-II): from individual species to whole genera.</title>
        <authorList>
            <person name="Goeker M."/>
        </authorList>
    </citation>
    <scope>NUCLEOTIDE SEQUENCE [LARGE SCALE GENOMIC DNA]</scope>
    <source>
        <strain evidence="7 8">DSM 100434</strain>
    </source>
</reference>
<dbReference type="InterPro" id="IPR005471">
    <property type="entry name" value="Tscrpt_reg_IclR_N"/>
</dbReference>
<keyword evidence="1" id="KW-0805">Transcription regulation</keyword>
<evidence type="ECO:0000256" key="1">
    <source>
        <dbReference type="ARBA" id="ARBA00023015"/>
    </source>
</evidence>
<evidence type="ECO:0000313" key="7">
    <source>
        <dbReference type="EMBL" id="PTQ71877.1"/>
    </source>
</evidence>
<dbReference type="CDD" id="cd00090">
    <property type="entry name" value="HTH_ARSR"/>
    <property type="match status" value="1"/>
</dbReference>
<dbReference type="NCBIfam" id="NF007339">
    <property type="entry name" value="PRK09834.1-1"/>
    <property type="match status" value="1"/>
</dbReference>
<proteinExistence type="predicted"/>
<dbReference type="SMART" id="SM00346">
    <property type="entry name" value="HTH_ICLR"/>
    <property type="match status" value="1"/>
</dbReference>
<dbReference type="InterPro" id="IPR050707">
    <property type="entry name" value="HTH_MetabolicPath_Reg"/>
</dbReference>
<dbReference type="Gene3D" id="1.10.10.10">
    <property type="entry name" value="Winged helix-like DNA-binding domain superfamily/Winged helix DNA-binding domain"/>
    <property type="match status" value="1"/>
</dbReference>
<feature type="domain" description="HTH iclR-type" evidence="5">
    <location>
        <begin position="14"/>
        <end position="75"/>
    </location>
</feature>
<dbReference type="Pfam" id="PF09339">
    <property type="entry name" value="HTH_IclR"/>
    <property type="match status" value="1"/>
</dbReference>
<dbReference type="SUPFAM" id="SSF55781">
    <property type="entry name" value="GAF domain-like"/>
    <property type="match status" value="1"/>
</dbReference>
<accession>A0A2T5HJX2</accession>
<protein>
    <submittedName>
        <fullName evidence="7">IclR family transcriptional regulator</fullName>
    </submittedName>
</protein>
<dbReference type="AlphaFoldDB" id="A0A2T5HJX2"/>
<evidence type="ECO:0000313" key="8">
    <source>
        <dbReference type="Proteomes" id="UP000244077"/>
    </source>
</evidence>
<evidence type="ECO:0000256" key="2">
    <source>
        <dbReference type="ARBA" id="ARBA00023125"/>
    </source>
</evidence>
<dbReference type="SUPFAM" id="SSF46785">
    <property type="entry name" value="Winged helix' DNA-binding domain"/>
    <property type="match status" value="1"/>
</dbReference>
<evidence type="ECO:0000259" key="6">
    <source>
        <dbReference type="PROSITE" id="PS51078"/>
    </source>
</evidence>
<evidence type="ECO:0000259" key="5">
    <source>
        <dbReference type="PROSITE" id="PS51077"/>
    </source>
</evidence>
<name>A0A2T5HJX2_9RHOB</name>
<dbReference type="InterPro" id="IPR036388">
    <property type="entry name" value="WH-like_DNA-bd_sf"/>
</dbReference>
<gene>
    <name evidence="7" type="ORF">C8N42_10756</name>
</gene>
<dbReference type="InterPro" id="IPR029016">
    <property type="entry name" value="GAF-like_dom_sf"/>
</dbReference>
<dbReference type="InterPro" id="IPR011991">
    <property type="entry name" value="ArsR-like_HTH"/>
</dbReference>
<keyword evidence="4" id="KW-0812">Transmembrane</keyword>
<dbReference type="EMBL" id="QAOH01000007">
    <property type="protein sequence ID" value="PTQ71877.1"/>
    <property type="molecule type" value="Genomic_DNA"/>
</dbReference>
<organism evidence="7 8">
    <name type="scientific">Celeribacter persicus</name>
    <dbReference type="NCBI Taxonomy" id="1651082"/>
    <lineage>
        <taxon>Bacteria</taxon>
        <taxon>Pseudomonadati</taxon>
        <taxon>Pseudomonadota</taxon>
        <taxon>Alphaproteobacteria</taxon>
        <taxon>Rhodobacterales</taxon>
        <taxon>Roseobacteraceae</taxon>
        <taxon>Celeribacter</taxon>
    </lineage>
</organism>
<dbReference type="OrthoDB" id="9807558at2"/>
<dbReference type="GO" id="GO:0003677">
    <property type="term" value="F:DNA binding"/>
    <property type="evidence" value="ECO:0007669"/>
    <property type="project" value="UniProtKB-KW"/>
</dbReference>
<dbReference type="InterPro" id="IPR036390">
    <property type="entry name" value="WH_DNA-bd_sf"/>
</dbReference>
<dbReference type="GO" id="GO:0045892">
    <property type="term" value="P:negative regulation of DNA-templated transcription"/>
    <property type="evidence" value="ECO:0007669"/>
    <property type="project" value="TreeGrafter"/>
</dbReference>
<dbReference type="Gene3D" id="3.30.450.40">
    <property type="match status" value="1"/>
</dbReference>
<comment type="caution">
    <text evidence="7">The sequence shown here is derived from an EMBL/GenBank/DDBJ whole genome shotgun (WGS) entry which is preliminary data.</text>
</comment>
<keyword evidence="2" id="KW-0238">DNA-binding</keyword>
<keyword evidence="4" id="KW-0472">Membrane</keyword>
<dbReference type="GO" id="GO:0003700">
    <property type="term" value="F:DNA-binding transcription factor activity"/>
    <property type="evidence" value="ECO:0007669"/>
    <property type="project" value="TreeGrafter"/>
</dbReference>
<evidence type="ECO:0000256" key="3">
    <source>
        <dbReference type="ARBA" id="ARBA00023163"/>
    </source>
</evidence>
<dbReference type="Proteomes" id="UP000244077">
    <property type="component" value="Unassembled WGS sequence"/>
</dbReference>
<keyword evidence="8" id="KW-1185">Reference proteome</keyword>
<feature type="transmembrane region" description="Helical" evidence="4">
    <location>
        <begin position="213"/>
        <end position="232"/>
    </location>
</feature>
<feature type="domain" description="IclR-ED" evidence="6">
    <location>
        <begin position="76"/>
        <end position="262"/>
    </location>
</feature>
<dbReference type="PROSITE" id="PS51078">
    <property type="entry name" value="ICLR_ED"/>
    <property type="match status" value="1"/>
</dbReference>
<keyword evidence="3" id="KW-0804">Transcription</keyword>
<dbReference type="Pfam" id="PF01614">
    <property type="entry name" value="IclR_C"/>
    <property type="match status" value="1"/>
</dbReference>
<evidence type="ECO:0000256" key="4">
    <source>
        <dbReference type="SAM" id="Phobius"/>
    </source>
</evidence>
<sequence>MSMQVTPKLSQGSVRSLARGLAILRYVNRVGEARPGEIAKALDLPRPTVYRLLETLEELGYVAFSATSNYVRVTRFAAALGDGTALTSEITQAAGPIFGDYAKRLVWPLDLSMYNNAAMVIQETTHGRSPLSIDRGMTGFRMPVLRTSAGRAYISFCPEEERNLILDHLRRLDVEEDRPFLEEPMLSHLIEETRNRGFAVRDSGEFRLETASIAVPILLRGAVLGCVSLIWIRSAMTTRRALDEYGPPLREIADKIAASLPD</sequence>
<dbReference type="PANTHER" id="PTHR30136">
    <property type="entry name" value="HELIX-TURN-HELIX TRANSCRIPTIONAL REGULATOR, ICLR FAMILY"/>
    <property type="match status" value="1"/>
</dbReference>
<dbReference type="InterPro" id="IPR014757">
    <property type="entry name" value="Tscrpt_reg_IclR_C"/>
</dbReference>
<dbReference type="PROSITE" id="PS51077">
    <property type="entry name" value="HTH_ICLR"/>
    <property type="match status" value="1"/>
</dbReference>